<sequence>MLLKKSWGLKCKTFKVYQNDFCSEQSRPKRSQGEQKGRKEYELRSQPKRLCVQANSKGTISMYIGNTSNSNEGLSDAHTEEFIPLQIATLTLTSSSIFPTQCVEDGTQAAPLDSQANRAYKDVDMGDTPPMTEEQKGGQGCNYNPIDKQTNERKLRQKNSTIECHPRVEQKEVVKEIGFGGFLNLLVDMITGKLALWLVWSFDTCSCSLPLAHNRLRVTEHDVYMILALPKGPLKTIEDQFPTLGGWTNDKIKSREEEEFEVGFGKSALDDRLDETKVPDEAQEVHEEELSNATPNPLLNLNMKLHNQRLSCIHYLTPKIISFDQALLEDGKVSNEIITNSRALAGVMTELEKLLPNSHALLKRARTTAIQTTSDALFAHITLLGNSKSTTPVLSPDSYEPKGFLLEVEAIKKQFLSAQKSKHDFPQFTLPSFSLCITQEENQPITTKIFIHEPEPQEENDAPGTGVVIRELDADVPI</sequence>
<dbReference type="Proteomes" id="UP001153076">
    <property type="component" value="Unassembled WGS sequence"/>
</dbReference>
<organism evidence="1 2">
    <name type="scientific">Carnegiea gigantea</name>
    <dbReference type="NCBI Taxonomy" id="171969"/>
    <lineage>
        <taxon>Eukaryota</taxon>
        <taxon>Viridiplantae</taxon>
        <taxon>Streptophyta</taxon>
        <taxon>Embryophyta</taxon>
        <taxon>Tracheophyta</taxon>
        <taxon>Spermatophyta</taxon>
        <taxon>Magnoliopsida</taxon>
        <taxon>eudicotyledons</taxon>
        <taxon>Gunneridae</taxon>
        <taxon>Pentapetalae</taxon>
        <taxon>Caryophyllales</taxon>
        <taxon>Cactineae</taxon>
        <taxon>Cactaceae</taxon>
        <taxon>Cactoideae</taxon>
        <taxon>Echinocereeae</taxon>
        <taxon>Carnegiea</taxon>
    </lineage>
</organism>
<comment type="caution">
    <text evidence="1">The sequence shown here is derived from an EMBL/GenBank/DDBJ whole genome shotgun (WGS) entry which is preliminary data.</text>
</comment>
<protein>
    <submittedName>
        <fullName evidence="1">Uncharacterized protein</fullName>
    </submittedName>
</protein>
<evidence type="ECO:0000313" key="1">
    <source>
        <dbReference type="EMBL" id="KAJ8427847.1"/>
    </source>
</evidence>
<name>A0A9Q1JJH7_9CARY</name>
<keyword evidence="2" id="KW-1185">Reference proteome</keyword>
<gene>
    <name evidence="1" type="ORF">Cgig2_008291</name>
</gene>
<reference evidence="1" key="1">
    <citation type="submission" date="2022-04" db="EMBL/GenBank/DDBJ databases">
        <title>Carnegiea gigantea Genome sequencing and assembly v2.</title>
        <authorList>
            <person name="Copetti D."/>
            <person name="Sanderson M.J."/>
            <person name="Burquez A."/>
            <person name="Wojciechowski M.F."/>
        </authorList>
    </citation>
    <scope>NUCLEOTIDE SEQUENCE</scope>
    <source>
        <strain evidence="1">SGP5-SGP5p</strain>
        <tissue evidence="1">Aerial part</tissue>
    </source>
</reference>
<dbReference type="AlphaFoldDB" id="A0A9Q1JJH7"/>
<dbReference type="OrthoDB" id="695277at2759"/>
<dbReference type="EMBL" id="JAKOGI010001084">
    <property type="protein sequence ID" value="KAJ8427847.1"/>
    <property type="molecule type" value="Genomic_DNA"/>
</dbReference>
<evidence type="ECO:0000313" key="2">
    <source>
        <dbReference type="Proteomes" id="UP001153076"/>
    </source>
</evidence>
<accession>A0A9Q1JJH7</accession>
<proteinExistence type="predicted"/>
<dbReference type="PANTHER" id="PTHR34835">
    <property type="entry name" value="OS07G0283600 PROTEIN-RELATED"/>
    <property type="match status" value="1"/>
</dbReference>
<dbReference type="PANTHER" id="PTHR34835:SF90">
    <property type="entry name" value="AMINOTRANSFERASE-LIKE PLANT MOBILE DOMAIN-CONTAINING PROTEIN"/>
    <property type="match status" value="1"/>
</dbReference>